<proteinExistence type="predicted"/>
<sequence length="185" mass="18697">MRPDTHNTLIRGTFAALPIFLIVCTVGFIALFSATGAAAVDTDTGTEIGNETVEVTNATTEVTAYVANESAITTETNVTAWIYPGTDTANLTAVANATTTLNATDTSAAITVDVSNETVELEAAEDWMALVVGDGNASAVTLTDVDTTTAGGGGGGVIGDEQTAGFAAGVLILAAVAFALARRFD</sequence>
<organism evidence="2 3">
    <name type="scientific">Halovivax asiaticus JCM 14624</name>
    <dbReference type="NCBI Taxonomy" id="1227490"/>
    <lineage>
        <taxon>Archaea</taxon>
        <taxon>Methanobacteriati</taxon>
        <taxon>Methanobacteriota</taxon>
        <taxon>Stenosarchaea group</taxon>
        <taxon>Halobacteria</taxon>
        <taxon>Halobacteriales</taxon>
        <taxon>Natrialbaceae</taxon>
        <taxon>Halovivax</taxon>
    </lineage>
</organism>
<evidence type="ECO:0000313" key="2">
    <source>
        <dbReference type="EMBL" id="ELZ09408.1"/>
    </source>
</evidence>
<evidence type="ECO:0000313" key="3">
    <source>
        <dbReference type="Proteomes" id="UP000011560"/>
    </source>
</evidence>
<dbReference type="EMBL" id="AOIQ01000017">
    <property type="protein sequence ID" value="ELZ09408.1"/>
    <property type="molecule type" value="Genomic_DNA"/>
</dbReference>
<protein>
    <submittedName>
        <fullName evidence="2">Uncharacterized protein</fullName>
    </submittedName>
</protein>
<dbReference type="STRING" id="1227490.C479_11330"/>
<keyword evidence="1" id="KW-1133">Transmembrane helix</keyword>
<comment type="caution">
    <text evidence="2">The sequence shown here is derived from an EMBL/GenBank/DDBJ whole genome shotgun (WGS) entry which is preliminary data.</text>
</comment>
<feature type="transmembrane region" description="Helical" evidence="1">
    <location>
        <begin position="163"/>
        <end position="181"/>
    </location>
</feature>
<keyword evidence="3" id="KW-1185">Reference proteome</keyword>
<name>M0BGH9_9EURY</name>
<gene>
    <name evidence="2" type="ORF">C479_11330</name>
</gene>
<reference evidence="2 3" key="1">
    <citation type="journal article" date="2014" name="PLoS Genet.">
        <title>Phylogenetically driven sequencing of extremely halophilic archaea reveals strategies for static and dynamic osmo-response.</title>
        <authorList>
            <person name="Becker E.A."/>
            <person name="Seitzer P.M."/>
            <person name="Tritt A."/>
            <person name="Larsen D."/>
            <person name="Krusor M."/>
            <person name="Yao A.I."/>
            <person name="Wu D."/>
            <person name="Madern D."/>
            <person name="Eisen J.A."/>
            <person name="Darling A.E."/>
            <person name="Facciotti M.T."/>
        </authorList>
    </citation>
    <scope>NUCLEOTIDE SEQUENCE [LARGE SCALE GENOMIC DNA]</scope>
    <source>
        <strain evidence="2 3">JCM 14624</strain>
    </source>
</reference>
<dbReference type="Proteomes" id="UP000011560">
    <property type="component" value="Unassembled WGS sequence"/>
</dbReference>
<accession>M0BGH9</accession>
<dbReference type="RefSeq" id="WP_007702417.1">
    <property type="nucleotide sequence ID" value="NZ_AOIQ01000017.1"/>
</dbReference>
<keyword evidence="1" id="KW-0472">Membrane</keyword>
<dbReference type="AlphaFoldDB" id="M0BGH9"/>
<evidence type="ECO:0000256" key="1">
    <source>
        <dbReference type="SAM" id="Phobius"/>
    </source>
</evidence>
<keyword evidence="1" id="KW-0812">Transmembrane</keyword>
<feature type="transmembrane region" description="Helical" evidence="1">
    <location>
        <begin position="12"/>
        <end position="34"/>
    </location>
</feature>